<feature type="transmembrane region" description="Helical" evidence="5">
    <location>
        <begin position="21"/>
        <end position="43"/>
    </location>
</feature>
<name>X0U842_9ZZZZ</name>
<evidence type="ECO:0000256" key="3">
    <source>
        <dbReference type="ARBA" id="ARBA00022989"/>
    </source>
</evidence>
<dbReference type="AlphaFoldDB" id="X0U842"/>
<evidence type="ECO:0000256" key="1">
    <source>
        <dbReference type="ARBA" id="ARBA00004141"/>
    </source>
</evidence>
<dbReference type="EMBL" id="BARS01022584">
    <property type="protein sequence ID" value="GAG01735.1"/>
    <property type="molecule type" value="Genomic_DNA"/>
</dbReference>
<dbReference type="Pfam" id="PF01545">
    <property type="entry name" value="Cation_efflux"/>
    <property type="match status" value="1"/>
</dbReference>
<feature type="transmembrane region" description="Helical" evidence="5">
    <location>
        <begin position="81"/>
        <end position="105"/>
    </location>
</feature>
<evidence type="ECO:0000259" key="6">
    <source>
        <dbReference type="Pfam" id="PF01545"/>
    </source>
</evidence>
<proteinExistence type="predicted"/>
<feature type="non-terminal residue" evidence="7">
    <location>
        <position position="124"/>
    </location>
</feature>
<evidence type="ECO:0000256" key="5">
    <source>
        <dbReference type="SAM" id="Phobius"/>
    </source>
</evidence>
<dbReference type="InterPro" id="IPR050681">
    <property type="entry name" value="CDF/SLC30A"/>
</dbReference>
<dbReference type="SUPFAM" id="SSF161111">
    <property type="entry name" value="Cation efflux protein transmembrane domain-like"/>
    <property type="match status" value="1"/>
</dbReference>
<protein>
    <recommendedName>
        <fullName evidence="6">Cation efflux protein transmembrane domain-containing protein</fullName>
    </recommendedName>
</protein>
<keyword evidence="4 5" id="KW-0472">Membrane</keyword>
<comment type="subcellular location">
    <subcellularLocation>
        <location evidence="1">Membrane</location>
        <topology evidence="1">Multi-pass membrane protein</topology>
    </subcellularLocation>
</comment>
<dbReference type="PANTHER" id="PTHR11562:SF17">
    <property type="entry name" value="RE54080P-RELATED"/>
    <property type="match status" value="1"/>
</dbReference>
<gene>
    <name evidence="7" type="ORF">S01H1_36090</name>
</gene>
<dbReference type="NCBIfam" id="TIGR01297">
    <property type="entry name" value="CDF"/>
    <property type="match status" value="1"/>
</dbReference>
<dbReference type="InterPro" id="IPR058533">
    <property type="entry name" value="Cation_efflux_TM"/>
</dbReference>
<dbReference type="Gene3D" id="1.20.1510.10">
    <property type="entry name" value="Cation efflux protein transmembrane domain"/>
    <property type="match status" value="1"/>
</dbReference>
<evidence type="ECO:0000313" key="7">
    <source>
        <dbReference type="EMBL" id="GAG01735.1"/>
    </source>
</evidence>
<evidence type="ECO:0000256" key="4">
    <source>
        <dbReference type="ARBA" id="ARBA00023136"/>
    </source>
</evidence>
<dbReference type="InterPro" id="IPR027469">
    <property type="entry name" value="Cation_efflux_TMD_sf"/>
</dbReference>
<dbReference type="GO" id="GO:0005886">
    <property type="term" value="C:plasma membrane"/>
    <property type="evidence" value="ECO:0007669"/>
    <property type="project" value="TreeGrafter"/>
</dbReference>
<evidence type="ECO:0000256" key="2">
    <source>
        <dbReference type="ARBA" id="ARBA00022692"/>
    </source>
</evidence>
<dbReference type="InterPro" id="IPR002524">
    <property type="entry name" value="Cation_efflux"/>
</dbReference>
<sequence>MSNHHDEASHLTSRGTRPLKIALVIILVILIAEVIGGILSNSLALLSDAGHMLVDALALGLSLFAMTIARRPATLSKTYGYHRVEIMAALTNGTILVLVSLFIFYEAYQRLLDPPVVQAPIMLV</sequence>
<organism evidence="7">
    <name type="scientific">marine sediment metagenome</name>
    <dbReference type="NCBI Taxonomy" id="412755"/>
    <lineage>
        <taxon>unclassified sequences</taxon>
        <taxon>metagenomes</taxon>
        <taxon>ecological metagenomes</taxon>
    </lineage>
</organism>
<comment type="caution">
    <text evidence="7">The sequence shown here is derived from an EMBL/GenBank/DDBJ whole genome shotgun (WGS) entry which is preliminary data.</text>
</comment>
<reference evidence="7" key="1">
    <citation type="journal article" date="2014" name="Front. Microbiol.">
        <title>High frequency of phylogenetically diverse reductive dehalogenase-homologous genes in deep subseafloor sedimentary metagenomes.</title>
        <authorList>
            <person name="Kawai M."/>
            <person name="Futagami T."/>
            <person name="Toyoda A."/>
            <person name="Takaki Y."/>
            <person name="Nishi S."/>
            <person name="Hori S."/>
            <person name="Arai W."/>
            <person name="Tsubouchi T."/>
            <person name="Morono Y."/>
            <person name="Uchiyama I."/>
            <person name="Ito T."/>
            <person name="Fujiyama A."/>
            <person name="Inagaki F."/>
            <person name="Takami H."/>
        </authorList>
    </citation>
    <scope>NUCLEOTIDE SEQUENCE</scope>
    <source>
        <strain evidence="7">Expedition CK06-06</strain>
    </source>
</reference>
<keyword evidence="2 5" id="KW-0812">Transmembrane</keyword>
<dbReference type="PANTHER" id="PTHR11562">
    <property type="entry name" value="CATION EFFLUX PROTEIN/ ZINC TRANSPORTER"/>
    <property type="match status" value="1"/>
</dbReference>
<dbReference type="GO" id="GO:0005385">
    <property type="term" value="F:zinc ion transmembrane transporter activity"/>
    <property type="evidence" value="ECO:0007669"/>
    <property type="project" value="TreeGrafter"/>
</dbReference>
<feature type="domain" description="Cation efflux protein transmembrane" evidence="6">
    <location>
        <begin position="19"/>
        <end position="122"/>
    </location>
</feature>
<feature type="transmembrane region" description="Helical" evidence="5">
    <location>
        <begin position="49"/>
        <end position="69"/>
    </location>
</feature>
<keyword evidence="3 5" id="KW-1133">Transmembrane helix</keyword>
<accession>X0U842</accession>